<sequence length="492" mass="56289">MRSQLIIRKSLQNLFVGYAFCIVSSIMAALFFETPIPLLFPVLIAFVFQLLIDYEKIYFLLFLSIPVSTEVFLTDHLATDLPTEPLIVGLMIVYFLILLTKPLTLDRKFFKHPLSLLILAHVFWIAVTTFTSSEIGFSLKFLLAKIWYVVTFFYFAGHLAKDEKKINFLLWLLIIPLTLATAKVILHHATLQFGFKTINEACPPFFRNHVNYAAILSVFLPFAYYLRKWSVGVKKRFLEIAFITLVFGVITAYTRAAYVALALIPFAYFIIRLRLVKLAAAIVFIALIGILSFLITENKFLELVPTDQTVAHTELSDIVSSTTELKDVSTMERYYRWIAGAEMIAKKPILGFGPGNFYHFYKHYTLNRFATYVSDNPEKSGIHNYYLMTTLEQGFIGLIIFLLLIYSTIVYGEQVYHESETQIRRDLVMAAILSTIVIDAFLLINDMIETDKIGSFFFFNIAIIVIIDLANKRDKVARESITNSTGKIENTP</sequence>
<feature type="transmembrane region" description="Helical" evidence="5">
    <location>
        <begin position="114"/>
        <end position="131"/>
    </location>
</feature>
<feature type="transmembrane region" description="Helical" evidence="5">
    <location>
        <begin position="12"/>
        <end position="30"/>
    </location>
</feature>
<evidence type="ECO:0000259" key="6">
    <source>
        <dbReference type="Pfam" id="PF04932"/>
    </source>
</evidence>
<evidence type="ECO:0000256" key="4">
    <source>
        <dbReference type="ARBA" id="ARBA00023136"/>
    </source>
</evidence>
<evidence type="ECO:0000256" key="2">
    <source>
        <dbReference type="ARBA" id="ARBA00022692"/>
    </source>
</evidence>
<feature type="transmembrane region" description="Helical" evidence="5">
    <location>
        <begin position="385"/>
        <end position="406"/>
    </location>
</feature>
<reference evidence="7" key="1">
    <citation type="submission" date="2020-01" db="EMBL/GenBank/DDBJ databases">
        <authorList>
            <person name="Meier V. D."/>
            <person name="Meier V D."/>
        </authorList>
    </citation>
    <scope>NUCLEOTIDE SEQUENCE</scope>
    <source>
        <strain evidence="7">HLG_WM_MAG_10</strain>
    </source>
</reference>
<dbReference type="InterPro" id="IPR051533">
    <property type="entry name" value="WaaL-like"/>
</dbReference>
<dbReference type="GO" id="GO:0016020">
    <property type="term" value="C:membrane"/>
    <property type="evidence" value="ECO:0007669"/>
    <property type="project" value="UniProtKB-SubCell"/>
</dbReference>
<feature type="transmembrane region" description="Helical" evidence="5">
    <location>
        <begin position="168"/>
        <end position="189"/>
    </location>
</feature>
<evidence type="ECO:0000256" key="5">
    <source>
        <dbReference type="SAM" id="Phobius"/>
    </source>
</evidence>
<feature type="transmembrane region" description="Helical" evidence="5">
    <location>
        <begin position="86"/>
        <end position="105"/>
    </location>
</feature>
<dbReference type="AlphaFoldDB" id="A0A6S6ULK0"/>
<comment type="subcellular location">
    <subcellularLocation>
        <location evidence="1">Membrane</location>
        <topology evidence="1">Multi-pass membrane protein</topology>
    </subcellularLocation>
</comment>
<feature type="transmembrane region" description="Helical" evidence="5">
    <location>
        <begin position="233"/>
        <end position="250"/>
    </location>
</feature>
<feature type="transmembrane region" description="Helical" evidence="5">
    <location>
        <begin position="209"/>
        <end position="226"/>
    </location>
</feature>
<dbReference type="InterPro" id="IPR007016">
    <property type="entry name" value="O-antigen_ligase-rel_domated"/>
</dbReference>
<protein>
    <submittedName>
        <fullName evidence="7">Lipid A core-O-antigen ligase-like enyme</fullName>
    </submittedName>
</protein>
<feature type="transmembrane region" description="Helical" evidence="5">
    <location>
        <begin position="137"/>
        <end position="156"/>
    </location>
</feature>
<dbReference type="Pfam" id="PF04932">
    <property type="entry name" value="Wzy_C"/>
    <property type="match status" value="1"/>
</dbReference>
<evidence type="ECO:0000313" key="7">
    <source>
        <dbReference type="EMBL" id="CAA6830212.1"/>
    </source>
</evidence>
<dbReference type="PANTHER" id="PTHR37422:SF13">
    <property type="entry name" value="LIPOPOLYSACCHARIDE BIOSYNTHESIS PROTEIN PA4999-RELATED"/>
    <property type="match status" value="1"/>
</dbReference>
<organism evidence="7">
    <name type="scientific">uncultured Aureispira sp</name>
    <dbReference type="NCBI Taxonomy" id="1331704"/>
    <lineage>
        <taxon>Bacteria</taxon>
        <taxon>Pseudomonadati</taxon>
        <taxon>Bacteroidota</taxon>
        <taxon>Saprospiria</taxon>
        <taxon>Saprospirales</taxon>
        <taxon>Saprospiraceae</taxon>
        <taxon>Aureispira</taxon>
        <taxon>environmental samples</taxon>
    </lineage>
</organism>
<dbReference type="EMBL" id="CACVAQ010000541">
    <property type="protein sequence ID" value="CAA6830212.1"/>
    <property type="molecule type" value="Genomic_DNA"/>
</dbReference>
<dbReference type="GO" id="GO:0016874">
    <property type="term" value="F:ligase activity"/>
    <property type="evidence" value="ECO:0007669"/>
    <property type="project" value="UniProtKB-KW"/>
</dbReference>
<feature type="transmembrane region" description="Helical" evidence="5">
    <location>
        <begin position="278"/>
        <end position="295"/>
    </location>
</feature>
<keyword evidence="2 5" id="KW-0812">Transmembrane</keyword>
<dbReference type="PANTHER" id="PTHR37422">
    <property type="entry name" value="TEICHURONIC ACID BIOSYNTHESIS PROTEIN TUAE"/>
    <property type="match status" value="1"/>
</dbReference>
<feature type="transmembrane region" description="Helical" evidence="5">
    <location>
        <begin position="57"/>
        <end position="74"/>
    </location>
</feature>
<accession>A0A6S6ULK0</accession>
<gene>
    <name evidence="7" type="ORF">HELGO_WM26862</name>
</gene>
<feature type="transmembrane region" description="Helical" evidence="5">
    <location>
        <begin position="36"/>
        <end position="52"/>
    </location>
</feature>
<name>A0A6S6ULK0_9BACT</name>
<evidence type="ECO:0000256" key="3">
    <source>
        <dbReference type="ARBA" id="ARBA00022989"/>
    </source>
</evidence>
<keyword evidence="3 5" id="KW-1133">Transmembrane helix</keyword>
<evidence type="ECO:0000256" key="1">
    <source>
        <dbReference type="ARBA" id="ARBA00004141"/>
    </source>
</evidence>
<proteinExistence type="predicted"/>
<feature type="domain" description="O-antigen ligase-related" evidence="6">
    <location>
        <begin position="240"/>
        <end position="402"/>
    </location>
</feature>
<feature type="transmembrane region" description="Helical" evidence="5">
    <location>
        <begin position="427"/>
        <end position="447"/>
    </location>
</feature>
<feature type="transmembrane region" description="Helical" evidence="5">
    <location>
        <begin position="453"/>
        <end position="470"/>
    </location>
</feature>
<keyword evidence="4 5" id="KW-0472">Membrane</keyword>
<keyword evidence="7" id="KW-0436">Ligase</keyword>